<dbReference type="Proteomes" id="UP000681162">
    <property type="component" value="Unassembled WGS sequence"/>
</dbReference>
<feature type="domain" description="ATPase BadF/BadG/BcrA/BcrD type" evidence="5">
    <location>
        <begin position="6"/>
        <end position="256"/>
    </location>
</feature>
<reference evidence="7 8" key="1">
    <citation type="submission" date="2021-03" db="EMBL/GenBank/DDBJ databases">
        <title>Antimicrobial resistance genes in bacteria isolated from Japanese honey, and their potential for conferring macrolide and lincosamide resistance in the American foulbrood pathogen Paenibacillus larvae.</title>
        <authorList>
            <person name="Okamoto M."/>
            <person name="Kumagai M."/>
            <person name="Kanamori H."/>
            <person name="Takamatsu D."/>
        </authorList>
    </citation>
    <scope>NUCLEOTIDE SEQUENCE [LARGE SCALE GENOMIC DNA]</scope>
    <source>
        <strain evidence="7 8">J41TS12</strain>
    </source>
</reference>
<dbReference type="CDD" id="cd24034">
    <property type="entry name" value="ASKHA_NBD_O66634-like_rpt1"/>
    <property type="match status" value="1"/>
</dbReference>
<dbReference type="CDD" id="cd24035">
    <property type="entry name" value="ASKHA_NBD_O66634-like_rpt2"/>
    <property type="match status" value="1"/>
</dbReference>
<keyword evidence="8" id="KW-1185">Reference proteome</keyword>
<dbReference type="InterPro" id="IPR002731">
    <property type="entry name" value="ATPase_BadF"/>
</dbReference>
<keyword evidence="4" id="KW-0411">Iron-sulfur</keyword>
<evidence type="ECO:0000256" key="3">
    <source>
        <dbReference type="ARBA" id="ARBA00023004"/>
    </source>
</evidence>
<evidence type="ECO:0000256" key="1">
    <source>
        <dbReference type="ARBA" id="ARBA00001966"/>
    </source>
</evidence>
<dbReference type="PANTHER" id="PTHR32329">
    <property type="entry name" value="BIFUNCTIONAL PROTEIN [INCLUDES 2-HYDROXYACYL-COA DEHYDRATASE (N-TER) AND ITS ACTIVATOR DOMAIN (C_TERM)-RELATED"/>
    <property type="match status" value="1"/>
</dbReference>
<evidence type="ECO:0000259" key="6">
    <source>
        <dbReference type="Pfam" id="PF09989"/>
    </source>
</evidence>
<evidence type="ECO:0000256" key="4">
    <source>
        <dbReference type="ARBA" id="ARBA00023014"/>
    </source>
</evidence>
<evidence type="ECO:0000259" key="5">
    <source>
        <dbReference type="Pfam" id="PF01869"/>
    </source>
</evidence>
<dbReference type="InterPro" id="IPR018709">
    <property type="entry name" value="CoA_activase_DUF2229"/>
</dbReference>
<feature type="domain" description="ATPase BadF/BadG/BcrA/BcrD type" evidence="5">
    <location>
        <begin position="325"/>
        <end position="579"/>
    </location>
</feature>
<dbReference type="Gene3D" id="3.30.420.40">
    <property type="match status" value="4"/>
</dbReference>
<sequence>MQLLRIGLDIGSTTAKLVAVQDGAIVHENYIRHHSDVHRSVLTLWEQFIALFPDPETKATVCISGSSGLALSDLAGIPFLQEVVACTKAVKQYAPETDTAIELGGEDAKIIYFSGGMEQRMNNACAGGTGAFIDQMAALLETDPAGLNELSSQHTTIYPIASRCGVFAKTDVQPLLNEGARREDIAASIFQSIVNQTISGLACGRPIKGKVAFLGGPLTYLSELRERFAITLNLRADEIIFPERSQYFVALGSALHGADGEPRRLDDWLQSLLGVSFERLRKQDESQQLPPLFKDSEELAAFRTRHGKASAKVMSLSHYSGPCYVGIDAGSTTTKLVLTGQENQILYVYYASNKGNPLGSVREALKQIYALLPPDCYIARSVVTGYGEGLVKAAFRVDGGEVETVAHYKAAASFLPDVDFILDIGGQDMKCIKIRGGIIDSLMLNEACSAGCGSFLESFAAALGLPITEFAAQALESRQPVDLGSRCTVFMNSKVKQVQKEGASLPDLSAGLAYSVVKNALQKVIKIRNPEEMGKQIIVQGGTFLNDAVLRAFEQLTGREVIRPDIAGMMGAYGCALIARSSYSGTGASTLLPESELDSFTCEVSHTRCGICSNHCALTISRFPDKSFHVTGNRCERGATQKKEKNTLPNLVAYKYDRMFRYRSLEPEQAHRGTVGIPRVLNMFENYPFWHTFFSKLGYRVVLSPKSSKKLYESGMETIPSESVCYPAKLAHGHVQSLINSKVDMIFYPAVIYEKKEDEAADNHFNCPVVASYPEVIRTNVDALKQSGIPLISPFLNFDSPAVLRKRLQETFDGIAKEELNQAFDAAWQEAELVREELRRQGENTLAYLNRSGGKGIVLCGHPYHVDPEINHGIAELVTGMGLAVLTEDAICHLGDVEHPLPVVNQWTYHGRMYRAAYAVSKLKQLELVQLTSFGCGIDAITADAVQEILESRGKTFTLIKVDEISNLGSARIRLRSLLAAMRDREAGRRSELRQDSVILPPSPAVFTREMRESYTILAPQLSPIHFELFETVFRDGGYQLKVLKTATRETTEEGLKLVNNDACYPAIVTIGQIMTALKSGEYDPNRTAVILTQTGGGCRATNYIGLLRKALKESKLEQIPVISLNVSGLENQPGFKLNLRMINRLIAASCYGDLLMRLLYRFRPYEQQAGSTLALFRKWMDRCKLSLEKFSFGQYKEFIQAMVAEFESLPLTGAIKPRVGIVGEILIKFHPDANNKLVEIIEAEGGEAVVPDFLDFMFYCLYNPIYKSDQLGKSKMLGLLNPMIISYLEMYRKPVKKALEQSRYLTPPESIYTLADKASRLLSVGNQMGEGWFLTAEMMELLDHGVDNIVCIQPFACLPNHITGRGMVKGLKELYPRANIAAIDYDAGASEVNQVNRIKLMMSIASGVLC</sequence>
<dbReference type="GO" id="GO:0051536">
    <property type="term" value="F:iron-sulfur cluster binding"/>
    <property type="evidence" value="ECO:0007669"/>
    <property type="project" value="UniProtKB-KW"/>
</dbReference>
<organism evidence="7 8">
    <name type="scientific">Paenibacillus antibioticophila</name>
    <dbReference type="NCBI Taxonomy" id="1274374"/>
    <lineage>
        <taxon>Bacteria</taxon>
        <taxon>Bacillati</taxon>
        <taxon>Bacillota</taxon>
        <taxon>Bacilli</taxon>
        <taxon>Bacillales</taxon>
        <taxon>Paenibacillaceae</taxon>
        <taxon>Paenibacillus</taxon>
    </lineage>
</organism>
<feature type="domain" description="DUF2229" evidence="6">
    <location>
        <begin position="674"/>
        <end position="891"/>
    </location>
</feature>
<keyword evidence="3" id="KW-0408">Iron</keyword>
<dbReference type="EMBL" id="BORR01000006">
    <property type="protein sequence ID" value="GIO37199.1"/>
    <property type="molecule type" value="Genomic_DNA"/>
</dbReference>
<keyword evidence="2" id="KW-0479">Metal-binding</keyword>
<dbReference type="SUPFAM" id="SSF53067">
    <property type="entry name" value="Actin-like ATPase domain"/>
    <property type="match status" value="2"/>
</dbReference>
<dbReference type="NCBIfam" id="TIGR00241">
    <property type="entry name" value="CoA_E_activ"/>
    <property type="match status" value="1"/>
</dbReference>
<dbReference type="GO" id="GO:0046872">
    <property type="term" value="F:metal ion binding"/>
    <property type="evidence" value="ECO:0007669"/>
    <property type="project" value="UniProtKB-KW"/>
</dbReference>
<dbReference type="InterPro" id="IPR051805">
    <property type="entry name" value="Dehydratase_Activator_Redct"/>
</dbReference>
<evidence type="ECO:0000256" key="2">
    <source>
        <dbReference type="ARBA" id="ARBA00022723"/>
    </source>
</evidence>
<comment type="caution">
    <text evidence="7">The sequence shown here is derived from an EMBL/GenBank/DDBJ whole genome shotgun (WGS) entry which is preliminary data.</text>
</comment>
<proteinExistence type="predicted"/>
<dbReference type="PANTHER" id="PTHR32329:SF4">
    <property type="entry name" value="ACTIVATOR OF 2-HYDROXYACYL-COA DEHYDRATASE"/>
    <property type="match status" value="1"/>
</dbReference>
<evidence type="ECO:0000313" key="7">
    <source>
        <dbReference type="EMBL" id="GIO37199.1"/>
    </source>
</evidence>
<name>A0A919XSK2_9BACL</name>
<dbReference type="InterPro" id="IPR008275">
    <property type="entry name" value="CoA_E_activase_dom"/>
</dbReference>
<dbReference type="Pfam" id="PF01869">
    <property type="entry name" value="BcrAD_BadFG"/>
    <property type="match status" value="2"/>
</dbReference>
<evidence type="ECO:0000313" key="8">
    <source>
        <dbReference type="Proteomes" id="UP000681162"/>
    </source>
</evidence>
<protein>
    <submittedName>
        <fullName evidence="7">2-hydroxyglutaryl-CoA dehydratase</fullName>
    </submittedName>
</protein>
<dbReference type="Pfam" id="PF09989">
    <property type="entry name" value="DUF2229"/>
    <property type="match status" value="1"/>
</dbReference>
<dbReference type="RefSeq" id="WP_212939486.1">
    <property type="nucleotide sequence ID" value="NZ_BORR01000006.1"/>
</dbReference>
<accession>A0A919XSK2</accession>
<gene>
    <name evidence="7" type="ORF">J41TS12_20600</name>
</gene>
<comment type="cofactor">
    <cofactor evidence="1">
        <name>[4Fe-4S] cluster</name>
        <dbReference type="ChEBI" id="CHEBI:49883"/>
    </cofactor>
</comment>
<dbReference type="InterPro" id="IPR043129">
    <property type="entry name" value="ATPase_NBD"/>
</dbReference>